<evidence type="ECO:0000313" key="3">
    <source>
        <dbReference type="Proteomes" id="UP001178507"/>
    </source>
</evidence>
<comment type="caution">
    <text evidence="2">The sequence shown here is derived from an EMBL/GenBank/DDBJ whole genome shotgun (WGS) entry which is preliminary data.</text>
</comment>
<sequence length="164" mass="17517">VDEDKAAAAAAEEVDLGVFETASEGEEAEEVDEPKDVNMVEEEGESCAEAAPKKRRLQGKQAAPSYGPPLALPVIVVVGGAAFAGQVRDLERKADDQDGIEEVWREEAEHLRGPPAERWVFVHVKVAGADAAEVWSNSHPLVDAGAPVVHLLYDGVGHYNALVE</sequence>
<name>A0AA36IDZ9_9DINO</name>
<feature type="non-terminal residue" evidence="2">
    <location>
        <position position="164"/>
    </location>
</feature>
<gene>
    <name evidence="2" type="ORF">EVOR1521_LOCUS12135</name>
</gene>
<evidence type="ECO:0000256" key="1">
    <source>
        <dbReference type="SAM" id="MobiDB-lite"/>
    </source>
</evidence>
<proteinExistence type="predicted"/>
<dbReference type="EMBL" id="CAUJNA010001247">
    <property type="protein sequence ID" value="CAJ1385552.1"/>
    <property type="molecule type" value="Genomic_DNA"/>
</dbReference>
<dbReference type="AlphaFoldDB" id="A0AA36IDZ9"/>
<feature type="non-terminal residue" evidence="2">
    <location>
        <position position="1"/>
    </location>
</feature>
<reference evidence="2" key="1">
    <citation type="submission" date="2023-08" db="EMBL/GenBank/DDBJ databases">
        <authorList>
            <person name="Chen Y."/>
            <person name="Shah S."/>
            <person name="Dougan E. K."/>
            <person name="Thang M."/>
            <person name="Chan C."/>
        </authorList>
    </citation>
    <scope>NUCLEOTIDE SEQUENCE</scope>
</reference>
<dbReference type="Proteomes" id="UP001178507">
    <property type="component" value="Unassembled WGS sequence"/>
</dbReference>
<feature type="compositionally biased region" description="Acidic residues" evidence="1">
    <location>
        <begin position="23"/>
        <end position="46"/>
    </location>
</feature>
<evidence type="ECO:0000313" key="2">
    <source>
        <dbReference type="EMBL" id="CAJ1385552.1"/>
    </source>
</evidence>
<accession>A0AA36IDZ9</accession>
<keyword evidence="3" id="KW-1185">Reference proteome</keyword>
<protein>
    <submittedName>
        <fullName evidence="2">Uncharacterized protein</fullName>
    </submittedName>
</protein>
<feature type="region of interest" description="Disordered" evidence="1">
    <location>
        <begin position="1"/>
        <end position="67"/>
    </location>
</feature>
<organism evidence="2 3">
    <name type="scientific">Effrenium voratum</name>
    <dbReference type="NCBI Taxonomy" id="2562239"/>
    <lineage>
        <taxon>Eukaryota</taxon>
        <taxon>Sar</taxon>
        <taxon>Alveolata</taxon>
        <taxon>Dinophyceae</taxon>
        <taxon>Suessiales</taxon>
        <taxon>Symbiodiniaceae</taxon>
        <taxon>Effrenium</taxon>
    </lineage>
</organism>